<dbReference type="RefSeq" id="XP_040681469.1">
    <property type="nucleotide sequence ID" value="XM_040819981.1"/>
</dbReference>
<comment type="caution">
    <text evidence="2">The sequence shown here is derived from an EMBL/GenBank/DDBJ whole genome shotgun (WGS) entry which is preliminary data.</text>
</comment>
<evidence type="ECO:0008006" key="4">
    <source>
        <dbReference type="Google" id="ProtNLM"/>
    </source>
</evidence>
<dbReference type="AlphaFoldDB" id="A0A0B2X2B7"/>
<evidence type="ECO:0000256" key="1">
    <source>
        <dbReference type="SAM" id="MobiDB-lite"/>
    </source>
</evidence>
<organism evidence="2 3">
    <name type="scientific">Metarhizium album (strain ARSEF 1941)</name>
    <dbReference type="NCBI Taxonomy" id="1081103"/>
    <lineage>
        <taxon>Eukaryota</taxon>
        <taxon>Fungi</taxon>
        <taxon>Dikarya</taxon>
        <taxon>Ascomycota</taxon>
        <taxon>Pezizomycotina</taxon>
        <taxon>Sordariomycetes</taxon>
        <taxon>Hypocreomycetidae</taxon>
        <taxon>Hypocreales</taxon>
        <taxon>Clavicipitaceae</taxon>
        <taxon>Metarhizium</taxon>
    </lineage>
</organism>
<accession>A0A0B2X2B7</accession>
<proteinExistence type="predicted"/>
<protein>
    <recommendedName>
        <fullName evidence="4">Life-span regulatory factor</fullName>
    </recommendedName>
</protein>
<evidence type="ECO:0000313" key="2">
    <source>
        <dbReference type="EMBL" id="KHO00404.1"/>
    </source>
</evidence>
<name>A0A0B2X2B7_METAS</name>
<reference evidence="2 3" key="1">
    <citation type="journal article" date="2014" name="Proc. Natl. Acad. Sci. U.S.A.">
        <title>Trajectory and genomic determinants of fungal-pathogen speciation and host adaptation.</title>
        <authorList>
            <person name="Hu X."/>
            <person name="Xiao G."/>
            <person name="Zheng P."/>
            <person name="Shang Y."/>
            <person name="Su Y."/>
            <person name="Zhang X."/>
            <person name="Liu X."/>
            <person name="Zhan S."/>
            <person name="St Leger R.J."/>
            <person name="Wang C."/>
        </authorList>
    </citation>
    <scope>NUCLEOTIDE SEQUENCE [LARGE SCALE GENOMIC DNA]</scope>
    <source>
        <strain evidence="2 3">ARSEF 1941</strain>
    </source>
</reference>
<gene>
    <name evidence="2" type="ORF">MAM_01182</name>
</gene>
<dbReference type="EMBL" id="AZHE01000002">
    <property type="protein sequence ID" value="KHO00404.1"/>
    <property type="molecule type" value="Genomic_DNA"/>
</dbReference>
<dbReference type="Pfam" id="PF12855">
    <property type="entry name" value="Ecl1"/>
    <property type="match status" value="1"/>
</dbReference>
<sequence>MATGTVTSSWAASFCLGCDNQVFESDYCSERCHLQDIEHSLAMKRSDIFQKRHDERRYSLPGPVRDSARLSPSSGVTGPPRAATLPRRRSSAGASDGPARDGPPPDLTPSTTDRACAAGVVCKDAEAARGDESAHARSAGRSVAGVPRTEVVTSTGWDIWRARETSLAIETEEITARLPVDNSSG</sequence>
<evidence type="ECO:0000313" key="3">
    <source>
        <dbReference type="Proteomes" id="UP000030816"/>
    </source>
</evidence>
<dbReference type="Proteomes" id="UP000030816">
    <property type="component" value="Unassembled WGS sequence"/>
</dbReference>
<dbReference type="OrthoDB" id="4961424at2759"/>
<feature type="region of interest" description="Disordered" evidence="1">
    <location>
        <begin position="53"/>
        <end position="112"/>
    </location>
</feature>
<keyword evidence="3" id="KW-1185">Reference proteome</keyword>
<dbReference type="InterPro" id="IPR024368">
    <property type="entry name" value="Ecl1/2/3"/>
</dbReference>
<dbReference type="HOGENOM" id="CLU_1461638_0_0_1"/>
<dbReference type="GeneID" id="63735637"/>